<dbReference type="Pfam" id="PF00440">
    <property type="entry name" value="TetR_N"/>
    <property type="match status" value="1"/>
</dbReference>
<proteinExistence type="predicted"/>
<keyword evidence="2 4" id="KW-0238">DNA-binding</keyword>
<comment type="caution">
    <text evidence="6">The sequence shown here is derived from an EMBL/GenBank/DDBJ whole genome shotgun (WGS) entry which is preliminary data.</text>
</comment>
<evidence type="ECO:0000256" key="4">
    <source>
        <dbReference type="PROSITE-ProRule" id="PRU00335"/>
    </source>
</evidence>
<keyword evidence="7" id="KW-1185">Reference proteome</keyword>
<name>A0A917IH90_9MICO</name>
<gene>
    <name evidence="6" type="ORF">GCM10010921_30600</name>
</gene>
<dbReference type="Proteomes" id="UP000657592">
    <property type="component" value="Unassembled WGS sequence"/>
</dbReference>
<evidence type="ECO:0000259" key="5">
    <source>
        <dbReference type="PROSITE" id="PS50977"/>
    </source>
</evidence>
<dbReference type="Gene3D" id="1.10.357.10">
    <property type="entry name" value="Tetracycline Repressor, domain 2"/>
    <property type="match status" value="1"/>
</dbReference>
<evidence type="ECO:0000256" key="2">
    <source>
        <dbReference type="ARBA" id="ARBA00023125"/>
    </source>
</evidence>
<accession>A0A917IH90</accession>
<dbReference type="PROSITE" id="PS50977">
    <property type="entry name" value="HTH_TETR_2"/>
    <property type="match status" value="1"/>
</dbReference>
<sequence>MRPPAARVRDPERTRDVVLDAAAHEFWLHGLEGTRIQLILDRAGTTKGGLYHHFTSKQEIAEALADQQSGRWQQLIDDVSASGRGLEAIGRFLAGAAAHAEAEVRARAVLRIAGELPQPRHAAGVGAWRDFAIRALQQAIADGEVSDAIDIRAAALAVVDALFGVIVLPAEHETAGSAAGRAAALWALLEPGLRATAR</sequence>
<protein>
    <recommendedName>
        <fullName evidence="5">HTH tetR-type domain-containing protein</fullName>
    </recommendedName>
</protein>
<reference evidence="6" key="2">
    <citation type="submission" date="2020-09" db="EMBL/GenBank/DDBJ databases">
        <authorList>
            <person name="Sun Q."/>
            <person name="Zhou Y."/>
        </authorList>
    </citation>
    <scope>NUCLEOTIDE SEQUENCE</scope>
    <source>
        <strain evidence="6">CGMCC 1.15794</strain>
    </source>
</reference>
<dbReference type="EMBL" id="BMJY01000025">
    <property type="protein sequence ID" value="GGH51274.1"/>
    <property type="molecule type" value="Genomic_DNA"/>
</dbReference>
<dbReference type="InterPro" id="IPR054126">
    <property type="entry name" value="CprB_TetR_C"/>
</dbReference>
<keyword evidence="1" id="KW-0805">Transcription regulation</keyword>
<evidence type="ECO:0000256" key="1">
    <source>
        <dbReference type="ARBA" id="ARBA00023015"/>
    </source>
</evidence>
<evidence type="ECO:0000313" key="7">
    <source>
        <dbReference type="Proteomes" id="UP000657592"/>
    </source>
</evidence>
<dbReference type="PANTHER" id="PTHR47506">
    <property type="entry name" value="TRANSCRIPTIONAL REGULATORY PROTEIN"/>
    <property type="match status" value="1"/>
</dbReference>
<dbReference type="SUPFAM" id="SSF48498">
    <property type="entry name" value="Tetracyclin repressor-like, C-terminal domain"/>
    <property type="match status" value="1"/>
</dbReference>
<evidence type="ECO:0000313" key="6">
    <source>
        <dbReference type="EMBL" id="GGH51274.1"/>
    </source>
</evidence>
<dbReference type="InterPro" id="IPR001647">
    <property type="entry name" value="HTH_TetR"/>
</dbReference>
<dbReference type="InterPro" id="IPR036271">
    <property type="entry name" value="Tet_transcr_reg_TetR-rel_C_sf"/>
</dbReference>
<organism evidence="6 7">
    <name type="scientific">Microbacterium album</name>
    <dbReference type="NCBI Taxonomy" id="2053191"/>
    <lineage>
        <taxon>Bacteria</taxon>
        <taxon>Bacillati</taxon>
        <taxon>Actinomycetota</taxon>
        <taxon>Actinomycetes</taxon>
        <taxon>Micrococcales</taxon>
        <taxon>Microbacteriaceae</taxon>
        <taxon>Microbacterium</taxon>
    </lineage>
</organism>
<feature type="domain" description="HTH tetR-type" evidence="5">
    <location>
        <begin position="12"/>
        <end position="72"/>
    </location>
</feature>
<reference evidence="6" key="1">
    <citation type="journal article" date="2014" name="Int. J. Syst. Evol. Microbiol.">
        <title>Complete genome sequence of Corynebacterium casei LMG S-19264T (=DSM 44701T), isolated from a smear-ripened cheese.</title>
        <authorList>
            <consortium name="US DOE Joint Genome Institute (JGI-PGF)"/>
            <person name="Walter F."/>
            <person name="Albersmeier A."/>
            <person name="Kalinowski J."/>
            <person name="Ruckert C."/>
        </authorList>
    </citation>
    <scope>NUCLEOTIDE SEQUENCE</scope>
    <source>
        <strain evidence="6">CGMCC 1.15794</strain>
    </source>
</reference>
<dbReference type="SUPFAM" id="SSF46689">
    <property type="entry name" value="Homeodomain-like"/>
    <property type="match status" value="1"/>
</dbReference>
<dbReference type="InterPro" id="IPR009057">
    <property type="entry name" value="Homeodomain-like_sf"/>
</dbReference>
<dbReference type="RefSeq" id="WP_229663320.1">
    <property type="nucleotide sequence ID" value="NZ_BMJY01000025.1"/>
</dbReference>
<dbReference type="PANTHER" id="PTHR47506:SF3">
    <property type="entry name" value="HTH-TYPE TRANSCRIPTIONAL REGULATOR LMRA"/>
    <property type="match status" value="1"/>
</dbReference>
<dbReference type="GO" id="GO:0003677">
    <property type="term" value="F:DNA binding"/>
    <property type="evidence" value="ECO:0007669"/>
    <property type="project" value="UniProtKB-UniRule"/>
</dbReference>
<dbReference type="Pfam" id="PF21935">
    <property type="entry name" value="TetR_C_45"/>
    <property type="match status" value="1"/>
</dbReference>
<keyword evidence="3" id="KW-0804">Transcription</keyword>
<feature type="DNA-binding region" description="H-T-H motif" evidence="4">
    <location>
        <begin position="35"/>
        <end position="54"/>
    </location>
</feature>
<evidence type="ECO:0000256" key="3">
    <source>
        <dbReference type="ARBA" id="ARBA00023163"/>
    </source>
</evidence>
<dbReference type="AlphaFoldDB" id="A0A917IH90"/>
<dbReference type="PRINTS" id="PR00455">
    <property type="entry name" value="HTHTETR"/>
</dbReference>